<evidence type="ECO:0000313" key="1">
    <source>
        <dbReference type="EMBL" id="APW44518.1"/>
    </source>
</evidence>
<dbReference type="InterPro" id="IPR046788">
    <property type="entry name" value="Methyltransf_35"/>
</dbReference>
<dbReference type="STRING" id="1484693.RS694_19670"/>
<dbReference type="Proteomes" id="UP000186110">
    <property type="component" value="Chromosome"/>
</dbReference>
<accession>A0A1P8KEZ2</accession>
<dbReference type="AlphaFoldDB" id="A0A1P8KEZ2"/>
<gene>
    <name evidence="1" type="ORF">RS694_19670</name>
</gene>
<proteinExistence type="predicted"/>
<reference evidence="1 2" key="1">
    <citation type="submission" date="2017-01" db="EMBL/GenBank/DDBJ databases">
        <authorList>
            <person name="Mah S.A."/>
            <person name="Swanson W.J."/>
            <person name="Moy G.W."/>
            <person name="Vacquier V.D."/>
        </authorList>
    </citation>
    <scope>NUCLEOTIDE SEQUENCE [LARGE SCALE GENOMIC DNA]</scope>
    <source>
        <strain evidence="1 2">DSM 22694</strain>
    </source>
</reference>
<sequence length="259" mass="29321">MISIEQVETAQARIEDNKPFRIPVDYRKSKEALPDLDWSRKQFLWLDYDDQLSTDMLQDLRTVVRRASSGTVLSVSVQCAKASQTTEAEEDKTPEAPTALERFVAAFGRARVPPATKPDQLFGWPFGALCREMLLQEIDAEIAIRNSGHALAEMRSKLICEFEYEDGAKMTTITVIFYSPEEKNLLEQCHFEGLDFLPEPISAVRINVPKLTAREFKKLESQLPLAQGSELVLGTIPVSEARQFAKMYRYLPNFAVLEG</sequence>
<name>A0A1P8KEZ2_9BURK</name>
<dbReference type="Pfam" id="PF20553">
    <property type="entry name" value="Methyltransf_35"/>
    <property type="match status" value="1"/>
</dbReference>
<evidence type="ECO:0000313" key="2">
    <source>
        <dbReference type="Proteomes" id="UP000186110"/>
    </source>
</evidence>
<dbReference type="EMBL" id="CP019239">
    <property type="protein sequence ID" value="APW44518.1"/>
    <property type="molecule type" value="Genomic_DNA"/>
</dbReference>
<organism evidence="1 2">
    <name type="scientific">Rhodoferax saidenbachensis</name>
    <dbReference type="NCBI Taxonomy" id="1484693"/>
    <lineage>
        <taxon>Bacteria</taxon>
        <taxon>Pseudomonadati</taxon>
        <taxon>Pseudomonadota</taxon>
        <taxon>Betaproteobacteria</taxon>
        <taxon>Burkholderiales</taxon>
        <taxon>Comamonadaceae</taxon>
        <taxon>Rhodoferax</taxon>
    </lineage>
</organism>
<keyword evidence="2" id="KW-1185">Reference proteome</keyword>
<protein>
    <submittedName>
        <fullName evidence="1">Uncharacterized protein</fullName>
    </submittedName>
</protein>
<dbReference type="KEGG" id="rsb:RS694_19670"/>